<evidence type="ECO:0000256" key="1">
    <source>
        <dbReference type="SAM" id="MobiDB-lite"/>
    </source>
</evidence>
<evidence type="ECO:0000313" key="2">
    <source>
        <dbReference type="EMBL" id="KNE91219.1"/>
    </source>
</evidence>
<evidence type="ECO:0000313" key="3">
    <source>
        <dbReference type="Proteomes" id="UP000054564"/>
    </source>
</evidence>
<accession>A0A0L0UWU2</accession>
<sequence length="335" mass="37609">MQQLDIKELEFFIEEQNFWSLPPILPSPPSSFPPLTLSGTKEEFTNKQPGKRAFNQPVIQPTSPTHMIKFDKEPCSNNNSMAEDQSPKVSNSFRVSTINNISIKSETEDFSALINNPEDRTYLGRTLAKEYLGIKEEFYQAYHQFSAPPKHPIVNISGQNKQALEDSVTKIIPVNIPYDTRSRKFLVNNQDISLCSSHFLVGLMRPSAKLGEEDWAKALELKHIYNFQKTEGSNTSLEENKSKNNGHTQEKLWDNVRSLVSGTVEGGISGVQTLLDGGRWDWERDTEDGRGEALDKEETEIGSEGGMATIEDGGNCQRIPLFILRTALGRGFTPL</sequence>
<protein>
    <submittedName>
        <fullName evidence="2">Uncharacterized protein</fullName>
    </submittedName>
</protein>
<dbReference type="Proteomes" id="UP000054564">
    <property type="component" value="Unassembled WGS sequence"/>
</dbReference>
<dbReference type="EMBL" id="AJIL01000214">
    <property type="protein sequence ID" value="KNE91219.1"/>
    <property type="molecule type" value="Genomic_DNA"/>
</dbReference>
<feature type="region of interest" description="Disordered" evidence="1">
    <location>
        <begin position="45"/>
        <end position="66"/>
    </location>
</feature>
<dbReference type="AlphaFoldDB" id="A0A0L0UWU2"/>
<reference evidence="3" key="1">
    <citation type="submission" date="2014-03" db="EMBL/GenBank/DDBJ databases">
        <title>The Genome Sequence of Puccinia striiformis f. sp. tritici PST-78.</title>
        <authorList>
            <consortium name="The Broad Institute Genome Sequencing Platform"/>
            <person name="Cuomo C."/>
            <person name="Hulbert S."/>
            <person name="Chen X."/>
            <person name="Walker B."/>
            <person name="Young S.K."/>
            <person name="Zeng Q."/>
            <person name="Gargeya S."/>
            <person name="Fitzgerald M."/>
            <person name="Haas B."/>
            <person name="Abouelleil A."/>
            <person name="Alvarado L."/>
            <person name="Arachchi H.M."/>
            <person name="Berlin A.M."/>
            <person name="Chapman S.B."/>
            <person name="Goldberg J."/>
            <person name="Griggs A."/>
            <person name="Gujja S."/>
            <person name="Hansen M."/>
            <person name="Howarth C."/>
            <person name="Imamovic A."/>
            <person name="Larimer J."/>
            <person name="McCowan C."/>
            <person name="Montmayeur A."/>
            <person name="Murphy C."/>
            <person name="Neiman D."/>
            <person name="Pearson M."/>
            <person name="Priest M."/>
            <person name="Roberts A."/>
            <person name="Saif S."/>
            <person name="Shea T."/>
            <person name="Sisk P."/>
            <person name="Sykes S."/>
            <person name="Wortman J."/>
            <person name="Nusbaum C."/>
            <person name="Birren B."/>
        </authorList>
    </citation>
    <scope>NUCLEOTIDE SEQUENCE [LARGE SCALE GENOMIC DNA]</scope>
    <source>
        <strain evidence="3">race PST-78</strain>
    </source>
</reference>
<gene>
    <name evidence="2" type="ORF">PSTG_15347</name>
</gene>
<comment type="caution">
    <text evidence="2">The sequence shown here is derived from an EMBL/GenBank/DDBJ whole genome shotgun (WGS) entry which is preliminary data.</text>
</comment>
<organism evidence="2 3">
    <name type="scientific">Puccinia striiformis f. sp. tritici PST-78</name>
    <dbReference type="NCBI Taxonomy" id="1165861"/>
    <lineage>
        <taxon>Eukaryota</taxon>
        <taxon>Fungi</taxon>
        <taxon>Dikarya</taxon>
        <taxon>Basidiomycota</taxon>
        <taxon>Pucciniomycotina</taxon>
        <taxon>Pucciniomycetes</taxon>
        <taxon>Pucciniales</taxon>
        <taxon>Pucciniaceae</taxon>
        <taxon>Puccinia</taxon>
    </lineage>
</organism>
<keyword evidence="3" id="KW-1185">Reference proteome</keyword>
<proteinExistence type="predicted"/>
<name>A0A0L0UWU2_9BASI</name>